<dbReference type="EMBL" id="GL883100">
    <property type="protein sequence ID" value="EGG08686.1"/>
    <property type="molecule type" value="Genomic_DNA"/>
</dbReference>
<dbReference type="Proteomes" id="UP000001072">
    <property type="component" value="Unassembled WGS sequence"/>
</dbReference>
<proteinExistence type="predicted"/>
<evidence type="ECO:0000313" key="2">
    <source>
        <dbReference type="Proteomes" id="UP000001072"/>
    </source>
</evidence>
<organism evidence="2">
    <name type="scientific">Melampsora larici-populina (strain 98AG31 / pathotype 3-4-7)</name>
    <name type="common">Poplar leaf rust fungus</name>
    <dbReference type="NCBI Taxonomy" id="747676"/>
    <lineage>
        <taxon>Eukaryota</taxon>
        <taxon>Fungi</taxon>
        <taxon>Dikarya</taxon>
        <taxon>Basidiomycota</taxon>
        <taxon>Pucciniomycotina</taxon>
        <taxon>Pucciniomycetes</taxon>
        <taxon>Pucciniales</taxon>
        <taxon>Melampsoraceae</taxon>
        <taxon>Melampsora</taxon>
    </lineage>
</organism>
<dbReference type="RefSeq" id="XP_007408272.1">
    <property type="nucleotide sequence ID" value="XM_007408210.1"/>
</dbReference>
<dbReference type="HOGENOM" id="CLU_049635_0_0_1"/>
<dbReference type="GeneID" id="18929780"/>
<reference evidence="2" key="1">
    <citation type="journal article" date="2011" name="Proc. Natl. Acad. Sci. U.S.A.">
        <title>Obligate biotrophy features unraveled by the genomic analysis of rust fungi.</title>
        <authorList>
            <person name="Duplessis S."/>
            <person name="Cuomo C.A."/>
            <person name="Lin Y.-C."/>
            <person name="Aerts A."/>
            <person name="Tisserant E."/>
            <person name="Veneault-Fourrey C."/>
            <person name="Joly D.L."/>
            <person name="Hacquard S."/>
            <person name="Amselem J."/>
            <person name="Cantarel B.L."/>
            <person name="Chiu R."/>
            <person name="Coutinho P.M."/>
            <person name="Feau N."/>
            <person name="Field M."/>
            <person name="Frey P."/>
            <person name="Gelhaye E."/>
            <person name="Goldberg J."/>
            <person name="Grabherr M.G."/>
            <person name="Kodira C.D."/>
            <person name="Kohler A."/>
            <person name="Kuees U."/>
            <person name="Lindquist E.A."/>
            <person name="Lucas S.M."/>
            <person name="Mago R."/>
            <person name="Mauceli E."/>
            <person name="Morin E."/>
            <person name="Murat C."/>
            <person name="Pangilinan J.L."/>
            <person name="Park R."/>
            <person name="Pearson M."/>
            <person name="Quesneville H."/>
            <person name="Rouhier N."/>
            <person name="Sakthikumar S."/>
            <person name="Salamov A.A."/>
            <person name="Schmutz J."/>
            <person name="Selles B."/>
            <person name="Shapiro H."/>
            <person name="Tanguay P."/>
            <person name="Tuskan G.A."/>
            <person name="Henrissat B."/>
            <person name="Van de Peer Y."/>
            <person name="Rouze P."/>
            <person name="Ellis J.G."/>
            <person name="Dodds P.N."/>
            <person name="Schein J.E."/>
            <person name="Zhong S."/>
            <person name="Hamelin R.C."/>
            <person name="Grigoriev I.V."/>
            <person name="Szabo L.J."/>
            <person name="Martin F."/>
        </authorList>
    </citation>
    <scope>NUCLEOTIDE SEQUENCE [LARGE SCALE GENOMIC DNA]</scope>
    <source>
        <strain evidence="2">98AG31 / pathotype 3-4-7</strain>
    </source>
</reference>
<dbReference type="KEGG" id="mlr:MELLADRAFT_61730"/>
<protein>
    <submittedName>
        <fullName evidence="1">Uncharacterized protein</fullName>
    </submittedName>
</protein>
<dbReference type="AlphaFoldDB" id="F4RGC4"/>
<keyword evidence="2" id="KW-1185">Reference proteome</keyword>
<sequence length="410" mass="46607">MGPTVKNGTVETRGKLLHVNNYLSSTTQTNDIVATVTEQDEHRIHEPHCVPAKQVYCTACPHEFWLSRQNPTTPTGQPSSLASTELIILLSDLVHEMYSNWTMSWEANRVSSKATVTPYSNPDKWKTIGIDKATMDILWIYNSLVRICATHADPGRMLNSGHNLQLQETLESTITWSCQEGSVNSTYCELDDMKRVVAQMCTILFETYKRPSIDITQLVFWSRRSGKVKNLLNTFRDQTYLIGLSRAGLSHLVEYAESQQADGSQLETNETEKPAERLYCEDPVEKWDSDEDNVEHKKLTTYIAFIDYVICGSVEILSNVKYDCHHWHVALYFAPLRSAYQKYCDIIPSSTSKVEESAENPCTPWPEWAETHHTPHTVVPGVKTLTSPKSMYCLANKRIPDAHYFDGIKC</sequence>
<accession>F4RGC4</accession>
<gene>
    <name evidence="1" type="ORF">MELLADRAFT_61730</name>
</gene>
<name>F4RGC4_MELLP</name>
<evidence type="ECO:0000313" key="1">
    <source>
        <dbReference type="EMBL" id="EGG08686.1"/>
    </source>
</evidence>
<dbReference type="VEuPathDB" id="FungiDB:MELLADRAFT_61730"/>
<dbReference type="InParanoid" id="F4RGC4"/>